<feature type="compositionally biased region" description="Low complexity" evidence="1">
    <location>
        <begin position="248"/>
        <end position="262"/>
    </location>
</feature>
<gene>
    <name evidence="2" type="ORF">Vretifemale_14590</name>
    <name evidence="3" type="ORF">Vretimale_13758</name>
</gene>
<feature type="compositionally biased region" description="Polar residues" evidence="1">
    <location>
        <begin position="325"/>
        <end position="335"/>
    </location>
</feature>
<name>A0A8J4LTA1_9CHLO</name>
<accession>A0A8J4LTA1</accession>
<reference evidence="3" key="1">
    <citation type="journal article" date="2021" name="Proc. Natl. Acad. Sci. U.S.A.">
        <title>Three genomes in the algal genus Volvox reveal the fate of a haploid sex-determining region after a transition to homothallism.</title>
        <authorList>
            <person name="Yamamoto K."/>
            <person name="Hamaji T."/>
            <person name="Kawai-Toyooka H."/>
            <person name="Matsuzaki R."/>
            <person name="Takahashi F."/>
            <person name="Nishimura Y."/>
            <person name="Kawachi M."/>
            <person name="Noguchi H."/>
            <person name="Minakuchi Y."/>
            <person name="Umen J.G."/>
            <person name="Toyoda A."/>
            <person name="Nozaki H."/>
        </authorList>
    </citation>
    <scope>NUCLEOTIDE SEQUENCE</scope>
    <source>
        <strain evidence="3">NIES-3785</strain>
        <strain evidence="2">NIES-3786</strain>
    </source>
</reference>
<feature type="region of interest" description="Disordered" evidence="1">
    <location>
        <begin position="22"/>
        <end position="56"/>
    </location>
</feature>
<feature type="region of interest" description="Disordered" evidence="1">
    <location>
        <begin position="389"/>
        <end position="478"/>
    </location>
</feature>
<dbReference type="EMBL" id="BNCP01000035">
    <property type="protein sequence ID" value="GIL86200.1"/>
    <property type="molecule type" value="Genomic_DNA"/>
</dbReference>
<organism evidence="3 4">
    <name type="scientific">Volvox reticuliferus</name>
    <dbReference type="NCBI Taxonomy" id="1737510"/>
    <lineage>
        <taxon>Eukaryota</taxon>
        <taxon>Viridiplantae</taxon>
        <taxon>Chlorophyta</taxon>
        <taxon>core chlorophytes</taxon>
        <taxon>Chlorophyceae</taxon>
        <taxon>CS clade</taxon>
        <taxon>Chlamydomonadales</taxon>
        <taxon>Volvocaceae</taxon>
        <taxon>Volvox</taxon>
    </lineage>
</organism>
<dbReference type="OrthoDB" id="551704at2759"/>
<feature type="compositionally biased region" description="Gly residues" evidence="1">
    <location>
        <begin position="465"/>
        <end position="476"/>
    </location>
</feature>
<feature type="compositionally biased region" description="Low complexity" evidence="1">
    <location>
        <begin position="212"/>
        <end position="238"/>
    </location>
</feature>
<keyword evidence="5" id="KW-1185">Reference proteome</keyword>
<evidence type="ECO:0000313" key="4">
    <source>
        <dbReference type="Proteomes" id="UP000722791"/>
    </source>
</evidence>
<evidence type="ECO:0000256" key="1">
    <source>
        <dbReference type="SAM" id="MobiDB-lite"/>
    </source>
</evidence>
<feature type="compositionally biased region" description="Low complexity" evidence="1">
    <location>
        <begin position="420"/>
        <end position="437"/>
    </location>
</feature>
<proteinExistence type="predicted"/>
<evidence type="ECO:0000313" key="2">
    <source>
        <dbReference type="EMBL" id="GIL86200.1"/>
    </source>
</evidence>
<feature type="region of interest" description="Disordered" evidence="1">
    <location>
        <begin position="83"/>
        <end position="113"/>
    </location>
</feature>
<dbReference type="Proteomes" id="UP000747110">
    <property type="component" value="Unassembled WGS sequence"/>
</dbReference>
<feature type="region of interest" description="Disordered" evidence="1">
    <location>
        <begin position="164"/>
        <end position="288"/>
    </location>
</feature>
<feature type="region of interest" description="Disordered" evidence="1">
    <location>
        <begin position="631"/>
        <end position="658"/>
    </location>
</feature>
<sequence>MDLGFAYKIMRARAPVGYPPAMTASPGEPADPAPATCIPGAPAEQPSELQSQISRPRRSLSAAALTWAPVLVEERSLEIIRKPSAGDSSGAPAAPGYTAGTMEAPSPAPTAPPPAILGPLHLVPRPLVPSARGVTIGPFAEALAAVAARPPRRRPGADASALHLLVGGGSSSSPASPAVSPQPPFSPSPASPPISPPLRSRTFNNPNHQQHHQYQVQGAVQGSQAQVNATAAAPAPGGSKRARRGIVHQQHQQQQQQQLLLLPQVASQKGGHLRQQPQNQQRGSSSPAATVVTASAALSITSLMPSPSAPALSLAMAPALEVEASSQGIQPSGSPRTKEPSAAWRPRSARNTITGATQGAVASGPLPAMGHAVSTRSLAAGNAIEAAAALPPPTGGPANEEWECRQGGPSAVSPGPVSGEADSGRAAASTAAVAGEAEAGRHGEPSHGATDDGTGGHSHHDGVAAAGGGCGAGGGSREAATVQLPSLPMLAMGQSYMGYQGPGGAVSRARTPRQTSSVSMPSASQGGQTHGSQRQQALLQGSGSWRQMMAGEDSAGMLWVAAGGSGGSGGGGGGGGGNGINDPEADAAELDRLEQWVAASQRNPSAVEVAIEQRRALKRLEQLRSRLLRARGASSTGGICENDGPEPGSGTTHSGSGGSVIPSWVADVALTGRRGSDSLVALASQVSRLPHIDYDQMRDPQYRMKLKARSKQGRLAVLNPVINDELEDMPIRGRPRPWKPLHI</sequence>
<feature type="region of interest" description="Disordered" evidence="1">
    <location>
        <begin position="502"/>
        <end position="538"/>
    </location>
</feature>
<dbReference type="Proteomes" id="UP000722791">
    <property type="component" value="Unassembled WGS sequence"/>
</dbReference>
<feature type="region of interest" description="Disordered" evidence="1">
    <location>
        <begin position="325"/>
        <end position="346"/>
    </location>
</feature>
<dbReference type="EMBL" id="BNCQ01000033">
    <property type="protein sequence ID" value="GIM10006.1"/>
    <property type="molecule type" value="Genomic_DNA"/>
</dbReference>
<feature type="compositionally biased region" description="Pro residues" evidence="1">
    <location>
        <begin position="180"/>
        <end position="196"/>
    </location>
</feature>
<feature type="compositionally biased region" description="Low complexity" evidence="1">
    <location>
        <begin position="83"/>
        <end position="105"/>
    </location>
</feature>
<protein>
    <submittedName>
        <fullName evidence="3">Uncharacterized protein</fullName>
    </submittedName>
</protein>
<evidence type="ECO:0000313" key="5">
    <source>
        <dbReference type="Proteomes" id="UP000747110"/>
    </source>
</evidence>
<comment type="caution">
    <text evidence="3">The sequence shown here is derived from an EMBL/GenBank/DDBJ whole genome shotgun (WGS) entry which is preliminary data.</text>
</comment>
<evidence type="ECO:0000313" key="3">
    <source>
        <dbReference type="EMBL" id="GIM10006.1"/>
    </source>
</evidence>
<dbReference type="AlphaFoldDB" id="A0A8J4LTA1"/>
<feature type="compositionally biased region" description="Polar residues" evidence="1">
    <location>
        <begin position="512"/>
        <end position="538"/>
    </location>
</feature>